<keyword evidence="5" id="KW-1185">Reference proteome</keyword>
<evidence type="ECO:0000259" key="3">
    <source>
        <dbReference type="PROSITE" id="PS50937"/>
    </source>
</evidence>
<evidence type="ECO:0000313" key="5">
    <source>
        <dbReference type="Proteomes" id="UP001374803"/>
    </source>
</evidence>
<dbReference type="PANTHER" id="PTHR30204:SF15">
    <property type="entry name" value="BLL5018 PROTEIN"/>
    <property type="match status" value="1"/>
</dbReference>
<evidence type="ECO:0000256" key="2">
    <source>
        <dbReference type="SAM" id="MobiDB-lite"/>
    </source>
</evidence>
<dbReference type="InterPro" id="IPR047057">
    <property type="entry name" value="MerR_fam"/>
</dbReference>
<dbReference type="InterPro" id="IPR000551">
    <property type="entry name" value="MerR-type_HTH_dom"/>
</dbReference>
<protein>
    <submittedName>
        <fullName evidence="4">MerR family transcriptional regulator</fullName>
    </submittedName>
</protein>
<evidence type="ECO:0000313" key="4">
    <source>
        <dbReference type="EMBL" id="WXB08211.1"/>
    </source>
</evidence>
<evidence type="ECO:0000256" key="1">
    <source>
        <dbReference type="ARBA" id="ARBA00023125"/>
    </source>
</evidence>
<dbReference type="SMART" id="SM00422">
    <property type="entry name" value="HTH_MERR"/>
    <property type="match status" value="1"/>
</dbReference>
<dbReference type="Pfam" id="PF13411">
    <property type="entry name" value="MerR_1"/>
    <property type="match status" value="1"/>
</dbReference>
<dbReference type="SUPFAM" id="SSF46955">
    <property type="entry name" value="Putative DNA-binding domain"/>
    <property type="match status" value="1"/>
</dbReference>
<proteinExistence type="predicted"/>
<dbReference type="PROSITE" id="PS50937">
    <property type="entry name" value="HTH_MERR_2"/>
    <property type="match status" value="1"/>
</dbReference>
<dbReference type="CDD" id="cd04765">
    <property type="entry name" value="HTH_MlrA-like_sg2"/>
    <property type="match status" value="1"/>
</dbReference>
<feature type="compositionally biased region" description="Basic and acidic residues" evidence="2">
    <location>
        <begin position="87"/>
        <end position="121"/>
    </location>
</feature>
<feature type="region of interest" description="Disordered" evidence="2">
    <location>
        <begin position="83"/>
        <end position="125"/>
    </location>
</feature>
<dbReference type="EMBL" id="CP089983">
    <property type="protein sequence ID" value="WXB08211.1"/>
    <property type="molecule type" value="Genomic_DNA"/>
</dbReference>
<feature type="domain" description="HTH merR-type" evidence="3">
    <location>
        <begin position="17"/>
        <end position="87"/>
    </location>
</feature>
<keyword evidence="1" id="KW-0238">DNA-binding</keyword>
<dbReference type="Gene3D" id="1.10.1660.10">
    <property type="match status" value="1"/>
</dbReference>
<accession>A0ABZ2LBC4</accession>
<sequence length="140" mass="16333">MGAPWADLEKIDPSKLYFRIGEVASIVGVEPHVLRYWEREFRMIRPTKSTKGQRVYSRRDLENLLRVRDLLYKEGFTIAGAKKRLRNAGDEPEARESEERSEIEEPPRHGERDGGSSETKMRQTLVDLRSEIEAFLAEDW</sequence>
<dbReference type="Proteomes" id="UP001374803">
    <property type="component" value="Chromosome"/>
</dbReference>
<dbReference type="InterPro" id="IPR009061">
    <property type="entry name" value="DNA-bd_dom_put_sf"/>
</dbReference>
<organism evidence="4 5">
    <name type="scientific">Pendulispora rubella</name>
    <dbReference type="NCBI Taxonomy" id="2741070"/>
    <lineage>
        <taxon>Bacteria</taxon>
        <taxon>Pseudomonadati</taxon>
        <taxon>Myxococcota</taxon>
        <taxon>Myxococcia</taxon>
        <taxon>Myxococcales</taxon>
        <taxon>Sorangiineae</taxon>
        <taxon>Pendulisporaceae</taxon>
        <taxon>Pendulispora</taxon>
    </lineage>
</organism>
<dbReference type="RefSeq" id="WP_394837886.1">
    <property type="nucleotide sequence ID" value="NZ_CP089929.1"/>
</dbReference>
<dbReference type="PANTHER" id="PTHR30204">
    <property type="entry name" value="REDOX-CYCLING DRUG-SENSING TRANSCRIPTIONAL ACTIVATOR SOXR"/>
    <property type="match status" value="1"/>
</dbReference>
<gene>
    <name evidence="4" type="ORF">LVJ94_13320</name>
</gene>
<name>A0ABZ2LBC4_9BACT</name>
<reference evidence="4" key="1">
    <citation type="submission" date="2021-12" db="EMBL/GenBank/DDBJ databases">
        <title>Discovery of the Pendulisporaceae a myxobacterial family with distinct sporulation behavior and unique specialized metabolism.</title>
        <authorList>
            <person name="Garcia R."/>
            <person name="Popoff A."/>
            <person name="Bader C.D."/>
            <person name="Loehr J."/>
            <person name="Walesch S."/>
            <person name="Walt C."/>
            <person name="Boldt J."/>
            <person name="Bunk B."/>
            <person name="Haeckl F.J.F.P.J."/>
            <person name="Gunesch A.P."/>
            <person name="Birkelbach J."/>
            <person name="Nuebel U."/>
            <person name="Pietschmann T."/>
            <person name="Bach T."/>
            <person name="Mueller R."/>
        </authorList>
    </citation>
    <scope>NUCLEOTIDE SEQUENCE</scope>
    <source>
        <strain evidence="4">MSr11367</strain>
    </source>
</reference>